<accession>A0A553UPL0</accession>
<proteinExistence type="predicted"/>
<dbReference type="RefSeq" id="WP_143721456.1">
    <property type="nucleotide sequence ID" value="NZ_VKDB01000018.1"/>
</dbReference>
<evidence type="ECO:0000313" key="1">
    <source>
        <dbReference type="EMBL" id="TSA82154.1"/>
    </source>
</evidence>
<name>A0A553UPL0_9DEIO</name>
<reference evidence="1 2" key="1">
    <citation type="submission" date="2019-07" db="EMBL/GenBank/DDBJ databases">
        <title>Deinococcus detaillus sp. nov., isolated from humus soil in Antarctica.</title>
        <authorList>
            <person name="Zhang K."/>
        </authorList>
    </citation>
    <scope>NUCLEOTIDE SEQUENCE [LARGE SCALE GENOMIC DNA]</scope>
    <source>
        <strain evidence="1 2">H1</strain>
    </source>
</reference>
<gene>
    <name evidence="1" type="ORF">FNU79_14145</name>
</gene>
<comment type="caution">
    <text evidence="1">The sequence shown here is derived from an EMBL/GenBank/DDBJ whole genome shotgun (WGS) entry which is preliminary data.</text>
</comment>
<evidence type="ECO:0000313" key="2">
    <source>
        <dbReference type="Proteomes" id="UP000316092"/>
    </source>
</evidence>
<dbReference type="AlphaFoldDB" id="A0A553UPL0"/>
<dbReference type="OrthoDB" id="71976at2"/>
<keyword evidence="2" id="KW-1185">Reference proteome</keyword>
<organism evidence="1 2">
    <name type="scientific">Deinococcus detaillensis</name>
    <dbReference type="NCBI Taxonomy" id="2592048"/>
    <lineage>
        <taxon>Bacteria</taxon>
        <taxon>Thermotogati</taxon>
        <taxon>Deinococcota</taxon>
        <taxon>Deinococci</taxon>
        <taxon>Deinococcales</taxon>
        <taxon>Deinococcaceae</taxon>
        <taxon>Deinococcus</taxon>
    </lineage>
</organism>
<dbReference type="Proteomes" id="UP000316092">
    <property type="component" value="Unassembled WGS sequence"/>
</dbReference>
<sequence>MRDLLITAHAITRFLERFAGNLSWNAAQVRLRKLLRRARFLRVQPGGGRLYGLGQMRFLVCSGMLLTVYRPTYKTVAAEDDLWCLA</sequence>
<dbReference type="EMBL" id="VKDB01000018">
    <property type="protein sequence ID" value="TSA82154.1"/>
    <property type="molecule type" value="Genomic_DNA"/>
</dbReference>
<protein>
    <submittedName>
        <fullName evidence="1">Uncharacterized protein</fullName>
    </submittedName>
</protein>